<dbReference type="CDD" id="cd07067">
    <property type="entry name" value="HP_PGM_like"/>
    <property type="match status" value="1"/>
</dbReference>
<dbReference type="Proteomes" id="UP000319257">
    <property type="component" value="Unassembled WGS sequence"/>
</dbReference>
<name>A0A507BDK2_9PEZI</name>
<dbReference type="Pfam" id="PF00300">
    <property type="entry name" value="His_Phos_1"/>
    <property type="match status" value="1"/>
</dbReference>
<sequence length="343" mass="37315">METPTGIAADPALTAHGVDQAKELAVHLAAIQPPVEQVYSSPYYRCLQTVEPYVKWRVSQGQRNAAVETGPNATPVKIRGEAGISEWYGSAPFDHPIPAALERLKEFFPNLDEAYKSVVVPERKGETIMQLHNRIALALHKLIEQCDRDGVRTILLCSHAAPIIAMGRVLTGVMPHDVEEEDFHAYTCGLTTYRRRRKLPAEKPESQDEQQARGAADPPATEPGVRAMVVEGEQKRPIPDEVIQPATRAKSQLADPSSAKGEKMLPWMHGLGVGGGWDCLSDSDCSFLSAGEERGWRFSGDEAFVGARPDGPDQVDAGISLGVVVEGRHQAGHPHKEAGSSRL</sequence>
<dbReference type="InterPro" id="IPR013078">
    <property type="entry name" value="His_Pase_superF_clade-1"/>
</dbReference>
<dbReference type="InterPro" id="IPR029033">
    <property type="entry name" value="His_PPase_superfam"/>
</dbReference>
<dbReference type="GeneID" id="41979609"/>
<reference evidence="2 3" key="1">
    <citation type="submission" date="2019-06" db="EMBL/GenBank/DDBJ databases">
        <title>Draft genome sequence of the filamentous fungus Phialemoniopsis curvata isolated from diesel fuel.</title>
        <authorList>
            <person name="Varaljay V.A."/>
            <person name="Lyon W.J."/>
            <person name="Crouch A.L."/>
            <person name="Drake C.E."/>
            <person name="Hollomon J.M."/>
            <person name="Nadeau L.J."/>
            <person name="Nunn H.S."/>
            <person name="Stevenson B.S."/>
            <person name="Bojanowski C.L."/>
            <person name="Crookes-Goodson W.J."/>
        </authorList>
    </citation>
    <scope>NUCLEOTIDE SEQUENCE [LARGE SCALE GENOMIC DNA]</scope>
    <source>
        <strain evidence="2 3">D216</strain>
    </source>
</reference>
<evidence type="ECO:0000313" key="2">
    <source>
        <dbReference type="EMBL" id="TPX17376.1"/>
    </source>
</evidence>
<gene>
    <name evidence="2" type="ORF">E0L32_012162</name>
</gene>
<keyword evidence="3" id="KW-1185">Reference proteome</keyword>
<organism evidence="2 3">
    <name type="scientific">Thyridium curvatum</name>
    <dbReference type="NCBI Taxonomy" id="1093900"/>
    <lineage>
        <taxon>Eukaryota</taxon>
        <taxon>Fungi</taxon>
        <taxon>Dikarya</taxon>
        <taxon>Ascomycota</taxon>
        <taxon>Pezizomycotina</taxon>
        <taxon>Sordariomycetes</taxon>
        <taxon>Sordariomycetidae</taxon>
        <taxon>Thyridiales</taxon>
        <taxon>Thyridiaceae</taxon>
        <taxon>Thyridium</taxon>
    </lineage>
</organism>
<dbReference type="PANTHER" id="PTHR16469">
    <property type="entry name" value="UBIQUITIN-ASSOCIATED AND SH3 DOMAIN-CONTAINING BA-RELATED"/>
    <property type="match status" value="1"/>
</dbReference>
<dbReference type="SUPFAM" id="SSF53254">
    <property type="entry name" value="Phosphoglycerate mutase-like"/>
    <property type="match status" value="1"/>
</dbReference>
<dbReference type="PANTHER" id="PTHR16469:SF51">
    <property type="entry name" value="TRANSCRIPTION FACTOR TAU 55 KDA SUBUNIT"/>
    <property type="match status" value="1"/>
</dbReference>
<dbReference type="InterPro" id="IPR051710">
    <property type="entry name" value="Phosphatase_SH3-domain"/>
</dbReference>
<dbReference type="EMBL" id="SKBQ01000140">
    <property type="protein sequence ID" value="TPX17376.1"/>
    <property type="molecule type" value="Genomic_DNA"/>
</dbReference>
<protein>
    <submittedName>
        <fullName evidence="2">Uncharacterized protein</fullName>
    </submittedName>
</protein>
<evidence type="ECO:0000313" key="3">
    <source>
        <dbReference type="Proteomes" id="UP000319257"/>
    </source>
</evidence>
<feature type="region of interest" description="Disordered" evidence="1">
    <location>
        <begin position="198"/>
        <end position="260"/>
    </location>
</feature>
<comment type="caution">
    <text evidence="2">The sequence shown here is derived from an EMBL/GenBank/DDBJ whole genome shotgun (WGS) entry which is preliminary data.</text>
</comment>
<evidence type="ECO:0000256" key="1">
    <source>
        <dbReference type="SAM" id="MobiDB-lite"/>
    </source>
</evidence>
<dbReference type="OrthoDB" id="414418at2759"/>
<proteinExistence type="predicted"/>
<dbReference type="RefSeq" id="XP_030999087.1">
    <property type="nucleotide sequence ID" value="XM_031134972.1"/>
</dbReference>
<accession>A0A507BDK2</accession>
<dbReference type="Gene3D" id="3.40.50.1240">
    <property type="entry name" value="Phosphoglycerate mutase-like"/>
    <property type="match status" value="1"/>
</dbReference>
<dbReference type="InParanoid" id="A0A507BDK2"/>
<dbReference type="AlphaFoldDB" id="A0A507BDK2"/>
<dbReference type="STRING" id="1093900.A0A507BDK2"/>